<feature type="region of interest" description="Disordered" evidence="1">
    <location>
        <begin position="1"/>
        <end position="22"/>
    </location>
</feature>
<feature type="compositionally biased region" description="Polar residues" evidence="1">
    <location>
        <begin position="169"/>
        <end position="180"/>
    </location>
</feature>
<keyword evidence="3" id="KW-1185">Reference proteome</keyword>
<comment type="caution">
    <text evidence="2">The sequence shown here is derived from an EMBL/GenBank/DDBJ whole genome shotgun (WGS) entry which is preliminary data.</text>
</comment>
<dbReference type="OrthoDB" id="1741717at2759"/>
<evidence type="ECO:0000313" key="2">
    <source>
        <dbReference type="EMBL" id="KAH9370221.1"/>
    </source>
</evidence>
<name>A0A9J6G4N7_HAELO</name>
<evidence type="ECO:0000313" key="3">
    <source>
        <dbReference type="Proteomes" id="UP000821853"/>
    </source>
</evidence>
<accession>A0A9J6G4N7</accession>
<gene>
    <name evidence="2" type="ORF">HPB48_007442</name>
</gene>
<protein>
    <recommendedName>
        <fullName evidence="4">Alpha-and gamma-adaptin-binding protein p34</fullName>
    </recommendedName>
</protein>
<feature type="region of interest" description="Disordered" evidence="1">
    <location>
        <begin position="165"/>
        <end position="184"/>
    </location>
</feature>
<dbReference type="PANTHER" id="PTHR14659:SF1">
    <property type="entry name" value="ALPHA- AND GAMMA-ADAPTIN-BINDING PROTEIN P34"/>
    <property type="match status" value="1"/>
</dbReference>
<dbReference type="PANTHER" id="PTHR14659">
    <property type="entry name" value="ALPHA- AND GAMMA-ADAPTIN-BINDING PROTEIN P34"/>
    <property type="match status" value="1"/>
</dbReference>
<dbReference type="Pfam" id="PF10199">
    <property type="entry name" value="Adaptin_binding"/>
    <property type="match status" value="1"/>
</dbReference>
<feature type="compositionally biased region" description="Basic and acidic residues" evidence="1">
    <location>
        <begin position="1"/>
        <end position="11"/>
    </location>
</feature>
<dbReference type="InterPro" id="IPR019341">
    <property type="entry name" value="Alpha/Gamma-adaptin-bd_p34"/>
</dbReference>
<dbReference type="VEuPathDB" id="VectorBase:HLOH_041625"/>
<sequence length="261" mass="28801">MNKTEVIRNPEEASTPGKTPGECLGQTARAVTSQTASAGFTKHNTSRSREGLHALGTAIVEVQYKGTAQSLPLKDTLELAAKWIEKCRCDVVLLVCGRCPSDVEPPGKPCHSVVRLSRQQILEWCIERSCELIETQPDEDDDEEDATGVKRIVEALHAHPWPQLEMKGNTANDQSSSLATGDSEEASRDFKLFSEAMATDGEDMSFEELFAKFKDMKVQADKLSGEDRKKFAEKVAIQFWRAFGGEDDEVCGLSSEDEAEK</sequence>
<evidence type="ECO:0000256" key="1">
    <source>
        <dbReference type="SAM" id="MobiDB-lite"/>
    </source>
</evidence>
<dbReference type="AlphaFoldDB" id="A0A9J6G4N7"/>
<dbReference type="Proteomes" id="UP000821853">
    <property type="component" value="Chromosome 3"/>
</dbReference>
<proteinExistence type="predicted"/>
<reference evidence="2 3" key="1">
    <citation type="journal article" date="2020" name="Cell">
        <title>Large-Scale Comparative Analyses of Tick Genomes Elucidate Their Genetic Diversity and Vector Capacities.</title>
        <authorList>
            <consortium name="Tick Genome and Microbiome Consortium (TIGMIC)"/>
            <person name="Jia N."/>
            <person name="Wang J."/>
            <person name="Shi W."/>
            <person name="Du L."/>
            <person name="Sun Y."/>
            <person name="Zhan W."/>
            <person name="Jiang J.F."/>
            <person name="Wang Q."/>
            <person name="Zhang B."/>
            <person name="Ji P."/>
            <person name="Bell-Sakyi L."/>
            <person name="Cui X.M."/>
            <person name="Yuan T.T."/>
            <person name="Jiang B.G."/>
            <person name="Yang W.F."/>
            <person name="Lam T.T."/>
            <person name="Chang Q.C."/>
            <person name="Ding S.J."/>
            <person name="Wang X.J."/>
            <person name="Zhu J.G."/>
            <person name="Ruan X.D."/>
            <person name="Zhao L."/>
            <person name="Wei J.T."/>
            <person name="Ye R.Z."/>
            <person name="Que T.C."/>
            <person name="Du C.H."/>
            <person name="Zhou Y.H."/>
            <person name="Cheng J.X."/>
            <person name="Dai P.F."/>
            <person name="Guo W.B."/>
            <person name="Han X.H."/>
            <person name="Huang E.J."/>
            <person name="Li L.F."/>
            <person name="Wei W."/>
            <person name="Gao Y.C."/>
            <person name="Liu J.Z."/>
            <person name="Shao H.Z."/>
            <person name="Wang X."/>
            <person name="Wang C.C."/>
            <person name="Yang T.C."/>
            <person name="Huo Q.B."/>
            <person name="Li W."/>
            <person name="Chen H.Y."/>
            <person name="Chen S.E."/>
            <person name="Zhou L.G."/>
            <person name="Ni X.B."/>
            <person name="Tian J.H."/>
            <person name="Sheng Y."/>
            <person name="Liu T."/>
            <person name="Pan Y.S."/>
            <person name="Xia L.Y."/>
            <person name="Li J."/>
            <person name="Zhao F."/>
            <person name="Cao W.C."/>
        </authorList>
    </citation>
    <scope>NUCLEOTIDE SEQUENCE [LARGE SCALE GENOMIC DNA]</scope>
    <source>
        <strain evidence="2">HaeL-2018</strain>
    </source>
</reference>
<dbReference type="EMBL" id="JABSTR010000005">
    <property type="protein sequence ID" value="KAH9370221.1"/>
    <property type="molecule type" value="Genomic_DNA"/>
</dbReference>
<evidence type="ECO:0008006" key="4">
    <source>
        <dbReference type="Google" id="ProtNLM"/>
    </source>
</evidence>
<organism evidence="2 3">
    <name type="scientific">Haemaphysalis longicornis</name>
    <name type="common">Bush tick</name>
    <dbReference type="NCBI Taxonomy" id="44386"/>
    <lineage>
        <taxon>Eukaryota</taxon>
        <taxon>Metazoa</taxon>
        <taxon>Ecdysozoa</taxon>
        <taxon>Arthropoda</taxon>
        <taxon>Chelicerata</taxon>
        <taxon>Arachnida</taxon>
        <taxon>Acari</taxon>
        <taxon>Parasitiformes</taxon>
        <taxon>Ixodida</taxon>
        <taxon>Ixodoidea</taxon>
        <taxon>Ixodidae</taxon>
        <taxon>Haemaphysalinae</taxon>
        <taxon>Haemaphysalis</taxon>
    </lineage>
</organism>
<dbReference type="Gene3D" id="3.40.50.11960">
    <property type="match status" value="1"/>
</dbReference>